<protein>
    <submittedName>
        <fullName evidence="2">Uncharacterized protein</fullName>
    </submittedName>
</protein>
<sequence>MLFTKGTNFNPLGFHYQFDQENMLMTMEEGFWDKQVVEKQVTPQEALEIMLPINEAKQLWEVNIYLIALFAAVFIALFFTPLKTKKYFRWYVVLYMILLVSFIIWDVAQHQEIAETLLS</sequence>
<gene>
    <name evidence="2" type="ORF">RH061_02410</name>
</gene>
<feature type="transmembrane region" description="Helical" evidence="1">
    <location>
        <begin position="62"/>
        <end position="80"/>
    </location>
</feature>
<evidence type="ECO:0000256" key="1">
    <source>
        <dbReference type="SAM" id="Phobius"/>
    </source>
</evidence>
<dbReference type="EMBL" id="CP134494">
    <property type="protein sequence ID" value="WNF23382.1"/>
    <property type="molecule type" value="Genomic_DNA"/>
</dbReference>
<evidence type="ECO:0000313" key="3">
    <source>
        <dbReference type="Proteomes" id="UP001303324"/>
    </source>
</evidence>
<keyword evidence="1" id="KW-1133">Transmembrane helix</keyword>
<keyword evidence="1" id="KW-0812">Transmembrane</keyword>
<reference evidence="2 3" key="1">
    <citation type="submission" date="2023-09" db="EMBL/GenBank/DDBJ databases">
        <title>Microbial mechanism of fulvic acid promoting antimony reduction mineralization in rice fields.</title>
        <authorList>
            <person name="Chen G."/>
            <person name="Lan J."/>
        </authorList>
    </citation>
    <scope>NUCLEOTIDE SEQUENCE [LARGE SCALE GENOMIC DNA]</scope>
    <source>
        <strain evidence="2 3">PS1</strain>
    </source>
</reference>
<accession>A0ABY9VHF2</accession>
<proteinExistence type="predicted"/>
<dbReference type="RefSeq" id="WP_311073658.1">
    <property type="nucleotide sequence ID" value="NZ_CP134494.1"/>
</dbReference>
<evidence type="ECO:0000313" key="2">
    <source>
        <dbReference type="EMBL" id="WNF23382.1"/>
    </source>
</evidence>
<keyword evidence="1" id="KW-0472">Membrane</keyword>
<keyword evidence="3" id="KW-1185">Reference proteome</keyword>
<dbReference type="Proteomes" id="UP001303324">
    <property type="component" value="Chromosome"/>
</dbReference>
<feature type="transmembrane region" description="Helical" evidence="1">
    <location>
        <begin position="87"/>
        <end position="105"/>
    </location>
</feature>
<name>A0ABY9VHF2_9BACI</name>
<organism evidence="2 3">
    <name type="scientific">Mesobacillus jeotgali</name>
    <dbReference type="NCBI Taxonomy" id="129985"/>
    <lineage>
        <taxon>Bacteria</taxon>
        <taxon>Bacillati</taxon>
        <taxon>Bacillota</taxon>
        <taxon>Bacilli</taxon>
        <taxon>Bacillales</taxon>
        <taxon>Bacillaceae</taxon>
        <taxon>Mesobacillus</taxon>
    </lineage>
</organism>